<evidence type="ECO:0000313" key="3">
    <source>
        <dbReference type="Proteomes" id="UP000238169"/>
    </source>
</evidence>
<organism evidence="2 3">
    <name type="scientific">Caballeronia novacaledonica</name>
    <dbReference type="NCBI Taxonomy" id="1544861"/>
    <lineage>
        <taxon>Bacteria</taxon>
        <taxon>Pseudomonadati</taxon>
        <taxon>Pseudomonadota</taxon>
        <taxon>Betaproteobacteria</taxon>
        <taxon>Burkholderiales</taxon>
        <taxon>Burkholderiaceae</taxon>
        <taxon>Caballeronia</taxon>
    </lineage>
</organism>
<dbReference type="EMBL" id="OGTP01000016">
    <property type="protein sequence ID" value="SPB17027.1"/>
    <property type="molecule type" value="Genomic_DNA"/>
</dbReference>
<protein>
    <recommendedName>
        <fullName evidence="1">HNH nuclease domain-containing protein</fullName>
    </recommendedName>
</protein>
<reference evidence="3" key="1">
    <citation type="submission" date="2018-01" db="EMBL/GenBank/DDBJ databases">
        <authorList>
            <person name="Peeters C."/>
        </authorList>
    </citation>
    <scope>NUCLEOTIDE SEQUENCE [LARGE SCALE GENOMIC DNA]</scope>
</reference>
<evidence type="ECO:0000259" key="1">
    <source>
        <dbReference type="Pfam" id="PF13391"/>
    </source>
</evidence>
<dbReference type="InterPro" id="IPR003615">
    <property type="entry name" value="HNH_nuc"/>
</dbReference>
<dbReference type="RefSeq" id="WP_106856563.1">
    <property type="nucleotide sequence ID" value="NZ_OGTP01000016.1"/>
</dbReference>
<dbReference type="Proteomes" id="UP000238169">
    <property type="component" value="Unassembled WGS sequence"/>
</dbReference>
<evidence type="ECO:0000313" key="2">
    <source>
        <dbReference type="EMBL" id="SPB17027.1"/>
    </source>
</evidence>
<dbReference type="OrthoDB" id="9811869at2"/>
<name>A0A2U3I9Z0_9BURK</name>
<keyword evidence="3" id="KW-1185">Reference proteome</keyword>
<feature type="domain" description="HNH nuclease" evidence="1">
    <location>
        <begin position="3"/>
        <end position="42"/>
    </location>
</feature>
<proteinExistence type="predicted"/>
<gene>
    <name evidence="2" type="ORF">NOV72_04226</name>
</gene>
<dbReference type="AlphaFoldDB" id="A0A2U3I9Z0"/>
<sequence>MQVLEAAHICGYMGPQTNDIQNGLLLRADLHTLYDRALIAIDPATHAVSIAPELRESEYASLEGHLLRIPKNPQHRPSREALQIHWMHVRRLRDMQS</sequence>
<dbReference type="Pfam" id="PF13391">
    <property type="entry name" value="HNH_2"/>
    <property type="match status" value="1"/>
</dbReference>
<accession>A0A2U3I9Z0</accession>